<feature type="compositionally biased region" description="Polar residues" evidence="1">
    <location>
        <begin position="204"/>
        <end position="224"/>
    </location>
</feature>
<organism evidence="2">
    <name type="scientific">Drosophila melanogaster</name>
    <name type="common">Fruit fly</name>
    <dbReference type="NCBI Taxonomy" id="7227"/>
    <lineage>
        <taxon>Eukaryota</taxon>
        <taxon>Metazoa</taxon>
        <taxon>Ecdysozoa</taxon>
        <taxon>Arthropoda</taxon>
        <taxon>Hexapoda</taxon>
        <taxon>Insecta</taxon>
        <taxon>Pterygota</taxon>
        <taxon>Neoptera</taxon>
        <taxon>Endopterygota</taxon>
        <taxon>Diptera</taxon>
        <taxon>Brachycera</taxon>
        <taxon>Muscomorpha</taxon>
        <taxon>Ephydroidea</taxon>
        <taxon>Drosophilidae</taxon>
        <taxon>Drosophila</taxon>
        <taxon>Sophophora</taxon>
    </lineage>
</organism>
<feature type="region of interest" description="Disordered" evidence="1">
    <location>
        <begin position="246"/>
        <end position="325"/>
    </location>
</feature>
<protein>
    <submittedName>
        <fullName evidence="2">Gag protein</fullName>
    </submittedName>
</protein>
<dbReference type="EMBL" id="AF492764">
    <property type="protein sequence ID" value="AAM11673.1"/>
    <property type="molecule type" value="Genomic_DNA"/>
</dbReference>
<evidence type="ECO:0000256" key="1">
    <source>
        <dbReference type="SAM" id="MobiDB-lite"/>
    </source>
</evidence>
<gene>
    <name evidence="3" type="primary">gag</name>
</gene>
<reference evidence="2" key="1">
    <citation type="journal article" date="2002" name="Genome Biol.">
        <title>The transposable elements of the Drosophila melanogaster euchromatin: a genomics perspective.</title>
        <authorList>
            <person name="Kaminker J.S."/>
            <person name="Bergman C.M."/>
            <person name="Kronmiller B."/>
            <person name="Carlson J."/>
            <person name="Svirskas R."/>
            <person name="Patel S."/>
            <person name="Frise E."/>
            <person name="Wheeler D.A."/>
            <person name="Lewis S.E."/>
            <person name="Rubin G.M."/>
            <person name="Ashburner M."/>
            <person name="Celniker S.E."/>
        </authorList>
    </citation>
    <scope>NUCLEOTIDE SEQUENCE</scope>
</reference>
<dbReference type="AlphaFoldDB" id="Q8T5U4"/>
<feature type="region of interest" description="Disordered" evidence="1">
    <location>
        <begin position="366"/>
        <end position="417"/>
    </location>
</feature>
<evidence type="ECO:0000313" key="2">
    <source>
        <dbReference type="EMBL" id="AAM11673.1"/>
    </source>
</evidence>
<sequence length="417" mass="48884">MATASPIILSDSNMSQVERQINAVEIFNGDPNTLHTFITRIDFILALYQTTDERQKLIIYGHIERNISGDVIRTLGTNNFTSWIELRTRLILYYKPQAPSHQLLEDFRNIQYKGNIRQFLEEAEKRRQVLMSKLELENNSAETALFTRLIQDSIENLILKLPNHIHLRIVNCQIPDLRSLINILQEKGLYEPQTLNKDNFKPAPNSNRTPNNLPNRQVNGQNKPITPFQPYHNNVFQPYYPPYPYAPIHTPRPNQTPFPQYQPRPTYPQPNIPRPNPVFNRQNIFDQNRFGPNQTYTPNNFPPTGNTQTNNPVKRQRPSDSGQTKMSIEELRYQEMVSNQPEYPYHYYYPYYPDNFQPQPYPYQMSYIPDPTQIPFEQDHDTSDKTQQEQTAPNDDESDNTKEAENFRLVAPDQTNI</sequence>
<name>Q8T5U4_DROME</name>
<evidence type="ECO:0000313" key="3">
    <source>
        <dbReference type="FlyBase" id="FBgn0061483"/>
    </source>
</evidence>
<feature type="compositionally biased region" description="Basic and acidic residues" evidence="1">
    <location>
        <begin position="377"/>
        <end position="387"/>
    </location>
</feature>
<proteinExistence type="predicted"/>
<feature type="compositionally biased region" description="Pro residues" evidence="1">
    <location>
        <begin position="254"/>
        <end position="276"/>
    </location>
</feature>
<feature type="region of interest" description="Disordered" evidence="1">
    <location>
        <begin position="194"/>
        <end position="228"/>
    </location>
</feature>
<dbReference type="FlyBase" id="FBgn0061483">
    <property type="gene designation" value="rover\gag"/>
</dbReference>
<accession>Q8T5U4</accession>
<dbReference type="PeptideAtlas" id="Q8T5U4"/>
<feature type="compositionally biased region" description="Polar residues" evidence="1">
    <location>
        <begin position="279"/>
        <end position="325"/>
    </location>
</feature>
<reference evidence="2" key="2">
    <citation type="submission" date="2002-03" db="EMBL/GenBank/DDBJ databases">
        <title>Complete sequence of rover transposable element on 3R.</title>
        <authorList>
            <person name="Kaminker J.S."/>
            <person name="Kronmiller B.A."/>
            <person name="Bergman C."/>
            <person name="Carlson J."/>
            <person name="Lewis S.E."/>
            <person name="Rubin G."/>
            <person name="Ashburner M."/>
            <person name="Celniker S.E."/>
        </authorList>
    </citation>
    <scope>NUCLEOTIDE SEQUENCE</scope>
</reference>